<dbReference type="PROSITE" id="PS00552">
    <property type="entry name" value="HTH_MERR_1"/>
    <property type="match status" value="1"/>
</dbReference>
<dbReference type="InterPro" id="IPR006158">
    <property type="entry name" value="Cobalamin-bd"/>
</dbReference>
<dbReference type="PANTHER" id="PTHR30204:SF69">
    <property type="entry name" value="MERR-FAMILY TRANSCRIPTIONAL REGULATOR"/>
    <property type="match status" value="1"/>
</dbReference>
<accession>A0A6J4TNI9</accession>
<evidence type="ECO:0000256" key="4">
    <source>
        <dbReference type="ARBA" id="ARBA00023163"/>
    </source>
</evidence>
<dbReference type="GO" id="GO:0003700">
    <property type="term" value="F:DNA-binding transcription factor activity"/>
    <property type="evidence" value="ECO:0007669"/>
    <property type="project" value="InterPro"/>
</dbReference>
<gene>
    <name evidence="7" type="ORF">AVDCRST_MAG67-4216</name>
</gene>
<dbReference type="InterPro" id="IPR000551">
    <property type="entry name" value="MerR-type_HTH_dom"/>
</dbReference>
<dbReference type="Gene3D" id="3.40.50.280">
    <property type="entry name" value="Cobalamin-binding domain"/>
    <property type="match status" value="1"/>
</dbReference>
<evidence type="ECO:0000259" key="5">
    <source>
        <dbReference type="PROSITE" id="PS50937"/>
    </source>
</evidence>
<proteinExistence type="predicted"/>
<dbReference type="PROSITE" id="PS51332">
    <property type="entry name" value="B12_BINDING"/>
    <property type="match status" value="1"/>
</dbReference>
<keyword evidence="3" id="KW-0238">DNA-binding</keyword>
<dbReference type="Pfam" id="PF02310">
    <property type="entry name" value="B12-binding"/>
    <property type="match status" value="1"/>
</dbReference>
<dbReference type="SUPFAM" id="SSF46955">
    <property type="entry name" value="Putative DNA-binding domain"/>
    <property type="match status" value="1"/>
</dbReference>
<dbReference type="InterPro" id="IPR047057">
    <property type="entry name" value="MerR_fam"/>
</dbReference>
<dbReference type="AlphaFoldDB" id="A0A6J4TNI9"/>
<dbReference type="GO" id="GO:0031419">
    <property type="term" value="F:cobalamin binding"/>
    <property type="evidence" value="ECO:0007669"/>
    <property type="project" value="InterPro"/>
</dbReference>
<dbReference type="GO" id="GO:0003677">
    <property type="term" value="F:DNA binding"/>
    <property type="evidence" value="ECO:0007669"/>
    <property type="project" value="UniProtKB-KW"/>
</dbReference>
<feature type="domain" description="HTH merR-type" evidence="5">
    <location>
        <begin position="42"/>
        <end position="111"/>
    </location>
</feature>
<dbReference type="Pfam" id="PF13411">
    <property type="entry name" value="MerR_1"/>
    <property type="match status" value="1"/>
</dbReference>
<evidence type="ECO:0000256" key="3">
    <source>
        <dbReference type="ARBA" id="ARBA00023125"/>
    </source>
</evidence>
<dbReference type="Gene3D" id="1.10.1660.10">
    <property type="match status" value="1"/>
</dbReference>
<dbReference type="PANTHER" id="PTHR30204">
    <property type="entry name" value="REDOX-CYCLING DRUG-SENSING TRANSCRIPTIONAL ACTIVATOR SOXR"/>
    <property type="match status" value="1"/>
</dbReference>
<dbReference type="InterPro" id="IPR009061">
    <property type="entry name" value="DNA-bd_dom_put_sf"/>
</dbReference>
<feature type="domain" description="B12-binding" evidence="6">
    <location>
        <begin position="212"/>
        <end position="332"/>
    </location>
</feature>
<organism evidence="7">
    <name type="scientific">uncultured Solirubrobacteraceae bacterium</name>
    <dbReference type="NCBI Taxonomy" id="1162706"/>
    <lineage>
        <taxon>Bacteria</taxon>
        <taxon>Bacillati</taxon>
        <taxon>Actinomycetota</taxon>
        <taxon>Thermoleophilia</taxon>
        <taxon>Solirubrobacterales</taxon>
        <taxon>Solirubrobacteraceae</taxon>
        <taxon>environmental samples</taxon>
    </lineage>
</organism>
<dbReference type="CDD" id="cd01104">
    <property type="entry name" value="HTH_MlrA-CarA"/>
    <property type="match status" value="1"/>
</dbReference>
<dbReference type="SMART" id="SM00422">
    <property type="entry name" value="HTH_MERR"/>
    <property type="match status" value="1"/>
</dbReference>
<reference evidence="7" key="1">
    <citation type="submission" date="2020-02" db="EMBL/GenBank/DDBJ databases">
        <authorList>
            <person name="Meier V. D."/>
        </authorList>
    </citation>
    <scope>NUCLEOTIDE SEQUENCE</scope>
    <source>
        <strain evidence="7">AVDCRST_MAG67</strain>
    </source>
</reference>
<keyword evidence="2" id="KW-0805">Transcription regulation</keyword>
<dbReference type="Gene3D" id="1.10.1240.10">
    <property type="entry name" value="Methionine synthase domain"/>
    <property type="match status" value="1"/>
</dbReference>
<evidence type="ECO:0000259" key="6">
    <source>
        <dbReference type="PROSITE" id="PS51332"/>
    </source>
</evidence>
<dbReference type="EMBL" id="CADCVQ010000160">
    <property type="protein sequence ID" value="CAA9527966.1"/>
    <property type="molecule type" value="Genomic_DNA"/>
</dbReference>
<dbReference type="PROSITE" id="PS50937">
    <property type="entry name" value="HTH_MERR_2"/>
    <property type="match status" value="1"/>
</dbReference>
<keyword evidence="4" id="KW-0804">Transcription</keyword>
<protein>
    <submittedName>
        <fullName evidence="7">Transcriptional regulator, MerR family</fullName>
    </submittedName>
</protein>
<dbReference type="InterPro" id="IPR036594">
    <property type="entry name" value="Meth_synthase_dom"/>
</dbReference>
<name>A0A6J4TNI9_9ACTN</name>
<sequence>MHATTLVHRSRSERLRANSGNLAEAEPCAGYGGDVSQLSHGVFHIGELSRRTGVSVDVIRVWERRYGLLAPMRSEGNFRLYSPHDVARLRLMRHYTRQNITPSRAAALVGQAKAPLGSNPGIPVGDVRKAVAVLDGALKRFEDGAAERLLQRLVSVFTPGVVLRDVLLPYLYELGERAHRDEAAAAQQHFGICSLESWMLGMARSSHVRADRPAAVLACVPGEHHAAGLAAFGLALADFDWNIVYLGRDTPLDVVQNVADAVDADAVVLAATLADNLAGAADAIDALARRHPVVLGGRATEHAAPVAACVLAPEVLLAARLVADGAAQRGAQLAIH</sequence>
<dbReference type="InterPro" id="IPR036724">
    <property type="entry name" value="Cobalamin-bd_sf"/>
</dbReference>
<dbReference type="GO" id="GO:0046872">
    <property type="term" value="F:metal ion binding"/>
    <property type="evidence" value="ECO:0007669"/>
    <property type="project" value="InterPro"/>
</dbReference>
<evidence type="ECO:0000256" key="1">
    <source>
        <dbReference type="ARBA" id="ARBA00022491"/>
    </source>
</evidence>
<dbReference type="SUPFAM" id="SSF52242">
    <property type="entry name" value="Cobalamin (vitamin B12)-binding domain"/>
    <property type="match status" value="1"/>
</dbReference>
<keyword evidence="1" id="KW-0678">Repressor</keyword>
<evidence type="ECO:0000256" key="2">
    <source>
        <dbReference type="ARBA" id="ARBA00023015"/>
    </source>
</evidence>
<evidence type="ECO:0000313" key="7">
    <source>
        <dbReference type="EMBL" id="CAA9527966.1"/>
    </source>
</evidence>